<dbReference type="Proteomes" id="UP000481360">
    <property type="component" value="Unassembled WGS sequence"/>
</dbReference>
<comment type="similarity">
    <text evidence="1">Belongs to the sigma-70 factor family. ECF subfamily.</text>
</comment>
<dbReference type="PANTHER" id="PTHR30173:SF43">
    <property type="entry name" value="ECF RNA POLYMERASE SIGMA FACTOR SIGI-RELATED"/>
    <property type="match status" value="1"/>
</dbReference>
<dbReference type="GO" id="GO:0016987">
    <property type="term" value="F:sigma factor activity"/>
    <property type="evidence" value="ECO:0007669"/>
    <property type="project" value="UniProtKB-KW"/>
</dbReference>
<reference evidence="8 9" key="1">
    <citation type="submission" date="2020-03" db="EMBL/GenBank/DDBJ databases">
        <title>Isolation and identification of active actinomycetes.</title>
        <authorList>
            <person name="Sun X."/>
        </authorList>
    </citation>
    <scope>NUCLEOTIDE SEQUENCE [LARGE SCALE GENOMIC DNA]</scope>
    <source>
        <strain evidence="8 9">NEAU-D13</strain>
    </source>
</reference>
<evidence type="ECO:0000313" key="9">
    <source>
        <dbReference type="Proteomes" id="UP000481360"/>
    </source>
</evidence>
<dbReference type="InterPro" id="IPR014284">
    <property type="entry name" value="RNA_pol_sigma-70_dom"/>
</dbReference>
<dbReference type="SUPFAM" id="SSF54427">
    <property type="entry name" value="NTF2-like"/>
    <property type="match status" value="1"/>
</dbReference>
<keyword evidence="5" id="KW-0804">Transcription</keyword>
<dbReference type="Pfam" id="PF04542">
    <property type="entry name" value="Sigma70_r2"/>
    <property type="match status" value="1"/>
</dbReference>
<feature type="domain" description="RNA polymerase sigma factor 70 region 4 type 2" evidence="7">
    <location>
        <begin position="114"/>
        <end position="164"/>
    </location>
</feature>
<dbReference type="RefSeq" id="WP_166053087.1">
    <property type="nucleotide sequence ID" value="NZ_JAAMPJ010000012.1"/>
</dbReference>
<dbReference type="InterPro" id="IPR036388">
    <property type="entry name" value="WH-like_DNA-bd_sf"/>
</dbReference>
<accession>A0A7C9VYX6</accession>
<evidence type="ECO:0000256" key="5">
    <source>
        <dbReference type="ARBA" id="ARBA00023163"/>
    </source>
</evidence>
<dbReference type="Gene3D" id="1.10.10.10">
    <property type="entry name" value="Winged helix-like DNA-binding domain superfamily/Winged helix DNA-binding domain"/>
    <property type="match status" value="1"/>
</dbReference>
<keyword evidence="3" id="KW-0805">Transcription regulation</keyword>
<dbReference type="SUPFAM" id="SSF88659">
    <property type="entry name" value="Sigma3 and sigma4 domains of RNA polymerase sigma factors"/>
    <property type="match status" value="1"/>
</dbReference>
<gene>
    <name evidence="8" type="ORF">G7043_35720</name>
</gene>
<dbReference type="InterPro" id="IPR013325">
    <property type="entry name" value="RNA_pol_sigma_r2"/>
</dbReference>
<dbReference type="Pfam" id="PF08281">
    <property type="entry name" value="Sigma70_r4_2"/>
    <property type="match status" value="1"/>
</dbReference>
<evidence type="ECO:0000313" key="8">
    <source>
        <dbReference type="EMBL" id="NGY64276.1"/>
    </source>
</evidence>
<evidence type="ECO:0000259" key="7">
    <source>
        <dbReference type="Pfam" id="PF08281"/>
    </source>
</evidence>
<dbReference type="SUPFAM" id="SSF88946">
    <property type="entry name" value="Sigma2 domain of RNA polymerase sigma factors"/>
    <property type="match status" value="1"/>
</dbReference>
<comment type="caution">
    <text evidence="8">The sequence shown here is derived from an EMBL/GenBank/DDBJ whole genome shotgun (WGS) entry which is preliminary data.</text>
</comment>
<dbReference type="InterPro" id="IPR032710">
    <property type="entry name" value="NTF2-like_dom_sf"/>
</dbReference>
<dbReference type="NCBIfam" id="TIGR02937">
    <property type="entry name" value="sigma70-ECF"/>
    <property type="match status" value="1"/>
</dbReference>
<evidence type="ECO:0000256" key="4">
    <source>
        <dbReference type="ARBA" id="ARBA00023082"/>
    </source>
</evidence>
<keyword evidence="9" id="KW-1185">Reference proteome</keyword>
<dbReference type="InterPro" id="IPR007627">
    <property type="entry name" value="RNA_pol_sigma70_r2"/>
</dbReference>
<dbReference type="AlphaFoldDB" id="A0A7C9VYX6"/>
<dbReference type="InterPro" id="IPR052704">
    <property type="entry name" value="ECF_Sigma-70_Domain"/>
</dbReference>
<name>A0A7C9VYX6_9PSEU</name>
<comment type="subunit">
    <text evidence="2">Interacts transiently with the RNA polymerase catalytic core formed by RpoA, RpoB, RpoC and RpoZ (2 alpha, 1 beta, 1 beta' and 1 omega subunit) to form the RNA polymerase holoenzyme that can initiate transcription.</text>
</comment>
<evidence type="ECO:0000256" key="1">
    <source>
        <dbReference type="ARBA" id="ARBA00010641"/>
    </source>
</evidence>
<dbReference type="Gene3D" id="1.10.1740.10">
    <property type="match status" value="1"/>
</dbReference>
<protein>
    <submittedName>
        <fullName evidence="8">Sigma-70 family RNA polymerase sigma factor</fullName>
    </submittedName>
</protein>
<feature type="domain" description="RNA polymerase sigma-70 region 2" evidence="6">
    <location>
        <begin position="14"/>
        <end position="77"/>
    </location>
</feature>
<dbReference type="GO" id="GO:0003677">
    <property type="term" value="F:DNA binding"/>
    <property type="evidence" value="ECO:0007669"/>
    <property type="project" value="InterPro"/>
</dbReference>
<sequence>MIDPSPANLVAEVFEAQRDRLRAVAYRVLGSHADAEDAVQEAWMRLARQDAATIQNLAAWLTTVVGRISLDVLRSRQTRPEAPYGDGLTELVVTIDDGPAPEEYAALADSVGLALLTVLDSLGPGERLAFVLHDMFAVPFHEIGQILGKSADATKMLASRARGKVRTTERPAVVGREQRKVIHAFRAAASEGDFEGLLRVLDPEVQLTVDTPGGVVVTLGATEVAAGAKMFAGSVAQHQAVLVNDLPGYVSWREDGSPLSIIAFTVVDDRITGIEILVDPGRLASMHLPAPA</sequence>
<keyword evidence="4" id="KW-0731">Sigma factor</keyword>
<evidence type="ECO:0000256" key="2">
    <source>
        <dbReference type="ARBA" id="ARBA00011344"/>
    </source>
</evidence>
<dbReference type="EMBL" id="JAAMPJ010000012">
    <property type="protein sequence ID" value="NGY64276.1"/>
    <property type="molecule type" value="Genomic_DNA"/>
</dbReference>
<evidence type="ECO:0000259" key="6">
    <source>
        <dbReference type="Pfam" id="PF04542"/>
    </source>
</evidence>
<organism evidence="8 9">
    <name type="scientific">Lentzea alba</name>
    <dbReference type="NCBI Taxonomy" id="2714351"/>
    <lineage>
        <taxon>Bacteria</taxon>
        <taxon>Bacillati</taxon>
        <taxon>Actinomycetota</taxon>
        <taxon>Actinomycetes</taxon>
        <taxon>Pseudonocardiales</taxon>
        <taxon>Pseudonocardiaceae</taxon>
        <taxon>Lentzea</taxon>
    </lineage>
</organism>
<dbReference type="InterPro" id="IPR013249">
    <property type="entry name" value="RNA_pol_sigma70_r4_t2"/>
</dbReference>
<dbReference type="InterPro" id="IPR013324">
    <property type="entry name" value="RNA_pol_sigma_r3/r4-like"/>
</dbReference>
<dbReference type="GO" id="GO:0006352">
    <property type="term" value="P:DNA-templated transcription initiation"/>
    <property type="evidence" value="ECO:0007669"/>
    <property type="project" value="InterPro"/>
</dbReference>
<evidence type="ECO:0000256" key="3">
    <source>
        <dbReference type="ARBA" id="ARBA00023015"/>
    </source>
</evidence>
<proteinExistence type="inferred from homology"/>
<dbReference type="PANTHER" id="PTHR30173">
    <property type="entry name" value="SIGMA 19 FACTOR"/>
    <property type="match status" value="1"/>
</dbReference>